<dbReference type="InterPro" id="IPR037069">
    <property type="entry name" value="AcylCoA_DH/ox_N_sf"/>
</dbReference>
<dbReference type="PANTHER" id="PTHR43884:SF12">
    <property type="entry name" value="ISOVALERYL-COA DEHYDROGENASE, MITOCHONDRIAL-RELATED"/>
    <property type="match status" value="1"/>
</dbReference>
<accession>A0ABP8PST1</accession>
<feature type="domain" description="Acyl-CoA dehydrogenase/oxidase N-terminal" evidence="8">
    <location>
        <begin position="7"/>
        <end position="116"/>
    </location>
</feature>
<evidence type="ECO:0000259" key="8">
    <source>
        <dbReference type="Pfam" id="PF02771"/>
    </source>
</evidence>
<proteinExistence type="inferred from homology"/>
<evidence type="ECO:0000256" key="3">
    <source>
        <dbReference type="ARBA" id="ARBA00022630"/>
    </source>
</evidence>
<evidence type="ECO:0000256" key="1">
    <source>
        <dbReference type="ARBA" id="ARBA00001974"/>
    </source>
</evidence>
<name>A0ABP8PST1_9NOCA</name>
<comment type="caution">
    <text evidence="9">The sequence shown here is derived from an EMBL/GenBank/DDBJ whole genome shotgun (WGS) entry which is preliminary data.</text>
</comment>
<dbReference type="InterPro" id="IPR009100">
    <property type="entry name" value="AcylCoA_DH/oxidase_NM_dom_sf"/>
</dbReference>
<dbReference type="Proteomes" id="UP001501183">
    <property type="component" value="Unassembled WGS sequence"/>
</dbReference>
<organism evidence="9 10">
    <name type="scientific">Rhodococcus olei</name>
    <dbReference type="NCBI Taxonomy" id="2161675"/>
    <lineage>
        <taxon>Bacteria</taxon>
        <taxon>Bacillati</taxon>
        <taxon>Actinomycetota</taxon>
        <taxon>Actinomycetes</taxon>
        <taxon>Mycobacteriales</taxon>
        <taxon>Nocardiaceae</taxon>
        <taxon>Rhodococcus</taxon>
    </lineage>
</organism>
<dbReference type="Pfam" id="PF00441">
    <property type="entry name" value="Acyl-CoA_dh_1"/>
    <property type="match status" value="1"/>
</dbReference>
<sequence length="383" mass="41226">MFAALPDEYVELQASVRRFSQSVVKPRAIEIDRLNEYPEDIFKALLAADLLGLATPSEYGGSGAGTMGLTIAIEEVAKYSNTVALMLLLTRLPALPILIGGTEEQKNTYVRDIATGYRRASFGLSEPQAGSDLKGMRTRAVRDGSDWVITGSKCWMSGLEQADFYTVFARTGGDGFSCFIVDRALPGVSVARVDDKLGVRGVNTGELRLDGVRVSDSALIGEPDQAFKLAMLSLNSMRPIVAARGLGLAEGALMYAVDYMRSRQAFGAALTSQQGLGWMVAEHAAEIEAARLLTYRAASMVDAGAFDKSAVPQLSMAKLVATETAVKVSGTAVQLLGAAGYMKDHPVEMYYRDAKQLTIVEGTSQIQKNLLAEAVSARTLWWD</sequence>
<feature type="domain" description="Acyl-CoA dehydrogenase/oxidase C-terminal" evidence="6">
    <location>
        <begin position="227"/>
        <end position="375"/>
    </location>
</feature>
<dbReference type="Gene3D" id="1.20.140.10">
    <property type="entry name" value="Butyryl-CoA Dehydrogenase, subunit A, domain 3"/>
    <property type="match status" value="1"/>
</dbReference>
<dbReference type="Pfam" id="PF02771">
    <property type="entry name" value="Acyl-CoA_dh_N"/>
    <property type="match status" value="1"/>
</dbReference>
<dbReference type="SUPFAM" id="SSF47203">
    <property type="entry name" value="Acyl-CoA dehydrogenase C-terminal domain-like"/>
    <property type="match status" value="1"/>
</dbReference>
<dbReference type="RefSeq" id="WP_345353060.1">
    <property type="nucleotide sequence ID" value="NZ_BAABFB010000075.1"/>
</dbReference>
<feature type="domain" description="Acyl-CoA oxidase/dehydrogenase middle" evidence="7">
    <location>
        <begin position="121"/>
        <end position="212"/>
    </location>
</feature>
<dbReference type="InterPro" id="IPR036250">
    <property type="entry name" value="AcylCo_DH-like_C"/>
</dbReference>
<dbReference type="PANTHER" id="PTHR43884">
    <property type="entry name" value="ACYL-COA DEHYDROGENASE"/>
    <property type="match status" value="1"/>
</dbReference>
<dbReference type="Gene3D" id="1.10.540.10">
    <property type="entry name" value="Acyl-CoA dehydrogenase/oxidase, N-terminal domain"/>
    <property type="match status" value="1"/>
</dbReference>
<evidence type="ECO:0000256" key="2">
    <source>
        <dbReference type="ARBA" id="ARBA00009347"/>
    </source>
</evidence>
<dbReference type="Pfam" id="PF02770">
    <property type="entry name" value="Acyl-CoA_dh_M"/>
    <property type="match status" value="1"/>
</dbReference>
<dbReference type="InterPro" id="IPR046373">
    <property type="entry name" value="Acyl-CoA_Oxase/DH_mid-dom_sf"/>
</dbReference>
<evidence type="ECO:0000256" key="4">
    <source>
        <dbReference type="ARBA" id="ARBA00022827"/>
    </source>
</evidence>
<reference evidence="10" key="1">
    <citation type="journal article" date="2019" name="Int. J. Syst. Evol. Microbiol.">
        <title>The Global Catalogue of Microorganisms (GCM) 10K type strain sequencing project: providing services to taxonomists for standard genome sequencing and annotation.</title>
        <authorList>
            <consortium name="The Broad Institute Genomics Platform"/>
            <consortium name="The Broad Institute Genome Sequencing Center for Infectious Disease"/>
            <person name="Wu L."/>
            <person name="Ma J."/>
        </authorList>
    </citation>
    <scope>NUCLEOTIDE SEQUENCE [LARGE SCALE GENOMIC DNA]</scope>
    <source>
        <strain evidence="10">JCM 32206</strain>
    </source>
</reference>
<comment type="similarity">
    <text evidence="2 5">Belongs to the acyl-CoA dehydrogenase family.</text>
</comment>
<evidence type="ECO:0000313" key="10">
    <source>
        <dbReference type="Proteomes" id="UP001501183"/>
    </source>
</evidence>
<evidence type="ECO:0000259" key="7">
    <source>
        <dbReference type="Pfam" id="PF02770"/>
    </source>
</evidence>
<dbReference type="PROSITE" id="PS00072">
    <property type="entry name" value="ACYL_COA_DH_1"/>
    <property type="match status" value="1"/>
</dbReference>
<keyword evidence="3 5" id="KW-0285">Flavoprotein</keyword>
<evidence type="ECO:0000256" key="5">
    <source>
        <dbReference type="RuleBase" id="RU362125"/>
    </source>
</evidence>
<comment type="cofactor">
    <cofactor evidence="1 5">
        <name>FAD</name>
        <dbReference type="ChEBI" id="CHEBI:57692"/>
    </cofactor>
</comment>
<keyword evidence="10" id="KW-1185">Reference proteome</keyword>
<dbReference type="SUPFAM" id="SSF56645">
    <property type="entry name" value="Acyl-CoA dehydrogenase NM domain-like"/>
    <property type="match status" value="1"/>
</dbReference>
<dbReference type="Gene3D" id="2.40.110.10">
    <property type="entry name" value="Butyryl-CoA Dehydrogenase, subunit A, domain 2"/>
    <property type="match status" value="1"/>
</dbReference>
<dbReference type="InterPro" id="IPR006091">
    <property type="entry name" value="Acyl-CoA_Oxase/DH_mid-dom"/>
</dbReference>
<dbReference type="InterPro" id="IPR009075">
    <property type="entry name" value="AcylCo_DH/oxidase_C"/>
</dbReference>
<dbReference type="PIRSF" id="PIRSF016578">
    <property type="entry name" value="HsaA"/>
    <property type="match status" value="1"/>
</dbReference>
<dbReference type="EMBL" id="BAABFB010000075">
    <property type="protein sequence ID" value="GAA4490510.1"/>
    <property type="molecule type" value="Genomic_DNA"/>
</dbReference>
<keyword evidence="4 5" id="KW-0274">FAD</keyword>
<evidence type="ECO:0000313" key="9">
    <source>
        <dbReference type="EMBL" id="GAA4490510.1"/>
    </source>
</evidence>
<protein>
    <submittedName>
        <fullName evidence="9">Acyl-CoA dehydrogenase family protein</fullName>
    </submittedName>
</protein>
<dbReference type="InterPro" id="IPR013786">
    <property type="entry name" value="AcylCoA_DH/ox_N"/>
</dbReference>
<keyword evidence="5" id="KW-0560">Oxidoreductase</keyword>
<dbReference type="InterPro" id="IPR006089">
    <property type="entry name" value="Acyl-CoA_DH_CS"/>
</dbReference>
<evidence type="ECO:0000259" key="6">
    <source>
        <dbReference type="Pfam" id="PF00441"/>
    </source>
</evidence>
<gene>
    <name evidence="9" type="ORF">GCM10023094_53970</name>
</gene>